<organism evidence="2 3">
    <name type="scientific">Ancylobacter crimeensis</name>
    <dbReference type="NCBI Taxonomy" id="2579147"/>
    <lineage>
        <taxon>Bacteria</taxon>
        <taxon>Pseudomonadati</taxon>
        <taxon>Pseudomonadota</taxon>
        <taxon>Alphaproteobacteria</taxon>
        <taxon>Hyphomicrobiales</taxon>
        <taxon>Xanthobacteraceae</taxon>
        <taxon>Ancylobacter</taxon>
    </lineage>
</organism>
<name>A0ABT0DF61_9HYPH</name>
<comment type="caution">
    <text evidence="2">The sequence shown here is derived from an EMBL/GenBank/DDBJ whole genome shotgun (WGS) entry which is preliminary data.</text>
</comment>
<dbReference type="RefSeq" id="WP_247030489.1">
    <property type="nucleotide sequence ID" value="NZ_JALKCH010000012.1"/>
</dbReference>
<sequence>MVGLVLASAVPAFAQDNSFNSSVNMSPLPGLPQAMPFSGATGGAGGLRAMPGMSQVPVLNPNGPPAAPDAPGRDPHTVLPQPPSGKAAIGVSARFGADGAVIPRGLVWRVFADKPEASGAYPLVAEAVDPSPVFFLSPGGYVVHVAYGLASAAQRIIVGASSRREQLVLDAGAMKLQADVNDKLIPAQKISFDLFEGSFLQGKPSSRPYFRGIGSGEVLILPSGNYHVVATYGDGNAVIQADLSVQDGKLTDATIHQRAAEITLKLVSQAGTTPLGDTQWSILSPGGDSIKEAGGSTPAFVLAEGGYIAIARHDGKTYSKEFDVEAGKDQSVELTLTANEGLPQQPSGDSSGDGGGSDSGGQD</sequence>
<dbReference type="Proteomes" id="UP001203284">
    <property type="component" value="Unassembled WGS sequence"/>
</dbReference>
<keyword evidence="3" id="KW-1185">Reference proteome</keyword>
<feature type="region of interest" description="Disordered" evidence="1">
    <location>
        <begin position="331"/>
        <end position="363"/>
    </location>
</feature>
<feature type="compositionally biased region" description="Gly residues" evidence="1">
    <location>
        <begin position="351"/>
        <end position="363"/>
    </location>
</feature>
<evidence type="ECO:0000313" key="2">
    <source>
        <dbReference type="EMBL" id="MCK0198590.1"/>
    </source>
</evidence>
<dbReference type="EMBL" id="JALKCH010000012">
    <property type="protein sequence ID" value="MCK0198590.1"/>
    <property type="molecule type" value="Genomic_DNA"/>
</dbReference>
<accession>A0ABT0DF61</accession>
<protein>
    <submittedName>
        <fullName evidence="2">Uncharacterized protein</fullName>
    </submittedName>
</protein>
<gene>
    <name evidence="2" type="ORF">MWN34_16945</name>
</gene>
<feature type="region of interest" description="Disordered" evidence="1">
    <location>
        <begin position="57"/>
        <end position="84"/>
    </location>
</feature>
<feature type="compositionally biased region" description="Polar residues" evidence="1">
    <location>
        <begin position="332"/>
        <end position="346"/>
    </location>
</feature>
<evidence type="ECO:0000313" key="3">
    <source>
        <dbReference type="Proteomes" id="UP001203284"/>
    </source>
</evidence>
<proteinExistence type="predicted"/>
<evidence type="ECO:0000256" key="1">
    <source>
        <dbReference type="SAM" id="MobiDB-lite"/>
    </source>
</evidence>
<reference evidence="2 3" key="1">
    <citation type="submission" date="2022-04" db="EMBL/GenBank/DDBJ databases">
        <authorList>
            <person name="Grouzdev D.S."/>
            <person name="Pantiukh K.S."/>
            <person name="Krutkina M.S."/>
        </authorList>
    </citation>
    <scope>NUCLEOTIDE SEQUENCE [LARGE SCALE GENOMIC DNA]</scope>
    <source>
        <strain evidence="2 3">6x-1</strain>
    </source>
</reference>